<reference evidence="1" key="1">
    <citation type="submission" date="2021-01" db="EMBL/GenBank/DDBJ databases">
        <authorList>
            <person name="Corre E."/>
            <person name="Pelletier E."/>
            <person name="Niang G."/>
            <person name="Scheremetjew M."/>
            <person name="Finn R."/>
            <person name="Kale V."/>
            <person name="Holt S."/>
            <person name="Cochrane G."/>
            <person name="Meng A."/>
            <person name="Brown T."/>
            <person name="Cohen L."/>
        </authorList>
    </citation>
    <scope>NUCLEOTIDE SEQUENCE</scope>
    <source>
        <strain evidence="1">NIES-381</strain>
    </source>
</reference>
<gene>
    <name evidence="1" type="ORF">EGYM00392_LOCUS44935</name>
</gene>
<proteinExistence type="predicted"/>
<dbReference type="EMBL" id="HBGA01121948">
    <property type="protein sequence ID" value="CAD9033786.1"/>
    <property type="molecule type" value="Transcribed_RNA"/>
</dbReference>
<sequence>MQAVCKSESLTVVLSIQPMLISEYSLVGPPRLLRNFGNPDCEILEISTLLFAANSPGCSLHHLQHQATFLPALHHVHCLAECREGCRTTWKAEAAYLIYLHTGQQQHILI</sequence>
<dbReference type="AlphaFoldDB" id="A0A7S1J729"/>
<accession>A0A7S1J729</accession>
<name>A0A7S1J729_9EUGL</name>
<organism evidence="1">
    <name type="scientific">Eutreptiella gymnastica</name>
    <dbReference type="NCBI Taxonomy" id="73025"/>
    <lineage>
        <taxon>Eukaryota</taxon>
        <taxon>Discoba</taxon>
        <taxon>Euglenozoa</taxon>
        <taxon>Euglenida</taxon>
        <taxon>Spirocuta</taxon>
        <taxon>Euglenophyceae</taxon>
        <taxon>Eutreptiales</taxon>
        <taxon>Eutreptiaceae</taxon>
        <taxon>Eutreptiella</taxon>
    </lineage>
</organism>
<protein>
    <submittedName>
        <fullName evidence="1">Uncharacterized protein</fullName>
    </submittedName>
</protein>
<evidence type="ECO:0000313" key="1">
    <source>
        <dbReference type="EMBL" id="CAD9033786.1"/>
    </source>
</evidence>